<dbReference type="EMBL" id="BSTX01000001">
    <property type="protein sequence ID" value="GLZ76428.1"/>
    <property type="molecule type" value="Genomic_DNA"/>
</dbReference>
<keyword evidence="1" id="KW-1133">Transmembrane helix</keyword>
<accession>A0A9W6SHK6</accession>
<evidence type="ECO:0000256" key="1">
    <source>
        <dbReference type="SAM" id="Phobius"/>
    </source>
</evidence>
<feature type="transmembrane region" description="Helical" evidence="1">
    <location>
        <begin position="6"/>
        <end position="33"/>
    </location>
</feature>
<dbReference type="Pfam" id="PF10027">
    <property type="entry name" value="DUF2269"/>
    <property type="match status" value="1"/>
</dbReference>
<comment type="caution">
    <text evidence="2">The sequence shown here is derived from an EMBL/GenBank/DDBJ whole genome shotgun (WGS) entry which is preliminary data.</text>
</comment>
<keyword evidence="1" id="KW-0812">Transmembrane</keyword>
<evidence type="ECO:0008006" key="4">
    <source>
        <dbReference type="Google" id="ProtNLM"/>
    </source>
</evidence>
<evidence type="ECO:0000313" key="3">
    <source>
        <dbReference type="Proteomes" id="UP001165079"/>
    </source>
</evidence>
<dbReference type="InterPro" id="IPR018729">
    <property type="entry name" value="DUF2269_transmembrane"/>
</dbReference>
<evidence type="ECO:0000313" key="2">
    <source>
        <dbReference type="EMBL" id="GLZ76428.1"/>
    </source>
</evidence>
<keyword evidence="1" id="KW-0472">Membrane</keyword>
<dbReference type="RefSeq" id="WP_285661607.1">
    <property type="nucleotide sequence ID" value="NZ_BSTX01000001.1"/>
</dbReference>
<sequence>MYRFVVTLHVLFAVLLTGPAAFVPFMAVTGLVARDPERIRRAGKRTLQFGLLTLLIAGSGLLALGQSTTYRFGTPWVTIAATVYVIAVLLDVLVLPGVLSRAAKHVEEAVSASPEVPDTPNDPERAAVATALVDQQRGRLLALAGLTVALYAVAAIMMAFKPFGN</sequence>
<name>A0A9W6SHK6_9ACTN</name>
<organism evidence="2 3">
    <name type="scientific">Actinorhabdospora filicis</name>
    <dbReference type="NCBI Taxonomy" id="1785913"/>
    <lineage>
        <taxon>Bacteria</taxon>
        <taxon>Bacillati</taxon>
        <taxon>Actinomycetota</taxon>
        <taxon>Actinomycetes</taxon>
        <taxon>Micromonosporales</taxon>
        <taxon>Micromonosporaceae</taxon>
        <taxon>Actinorhabdospora</taxon>
    </lineage>
</organism>
<gene>
    <name evidence="2" type="ORF">Afil01_12350</name>
</gene>
<feature type="transmembrane region" description="Helical" evidence="1">
    <location>
        <begin position="76"/>
        <end position="95"/>
    </location>
</feature>
<dbReference type="Proteomes" id="UP001165079">
    <property type="component" value="Unassembled WGS sequence"/>
</dbReference>
<reference evidence="2" key="1">
    <citation type="submission" date="2023-03" db="EMBL/GenBank/DDBJ databases">
        <title>Actinorhabdospora filicis NBRC 111898.</title>
        <authorList>
            <person name="Ichikawa N."/>
            <person name="Sato H."/>
            <person name="Tonouchi N."/>
        </authorList>
    </citation>
    <scope>NUCLEOTIDE SEQUENCE</scope>
    <source>
        <strain evidence="2">NBRC 111898</strain>
    </source>
</reference>
<dbReference type="AlphaFoldDB" id="A0A9W6SHK6"/>
<feature type="transmembrane region" description="Helical" evidence="1">
    <location>
        <begin position="45"/>
        <end position="64"/>
    </location>
</feature>
<keyword evidence="3" id="KW-1185">Reference proteome</keyword>
<protein>
    <recommendedName>
        <fullName evidence="4">DUF2269 family protein</fullName>
    </recommendedName>
</protein>
<proteinExistence type="predicted"/>
<feature type="transmembrane region" description="Helical" evidence="1">
    <location>
        <begin position="140"/>
        <end position="160"/>
    </location>
</feature>